<dbReference type="PRINTS" id="PR00313">
    <property type="entry name" value="CABNDNGRPT"/>
</dbReference>
<dbReference type="RefSeq" id="WP_074553780.1">
    <property type="nucleotide sequence ID" value="NZ_CP119563.1"/>
</dbReference>
<dbReference type="GO" id="GO:0005509">
    <property type="term" value="F:calcium ion binding"/>
    <property type="evidence" value="ECO:0007669"/>
    <property type="project" value="InterPro"/>
</dbReference>
<keyword evidence="2" id="KW-0964">Secreted</keyword>
<dbReference type="SUPFAM" id="SSF51120">
    <property type="entry name" value="beta-Roll"/>
    <property type="match status" value="1"/>
</dbReference>
<accession>A0A1G7J8J2</accession>
<dbReference type="PROSITE" id="PS00330">
    <property type="entry name" value="HEMOLYSIN_CALCIUM"/>
    <property type="match status" value="3"/>
</dbReference>
<sequence>MRGFPFFQVNLLDLFKALKLNVLDNSDNRLSAGADNDFVLGLGGADSLAGNDGNDTLLGGSGNDLLLGGAGADRIDGGAGNDEIYGGKDADRLSGGSGSDTLSGDFGADTLSGGAGRDTFVFVARTADATDVITDFSFGETIQLKGFAGQASYETVNGNDVAVSIDGHVIALLEDAAGRVSDATFTYV</sequence>
<evidence type="ECO:0000256" key="2">
    <source>
        <dbReference type="ARBA" id="ARBA00022525"/>
    </source>
</evidence>
<proteinExistence type="predicted"/>
<dbReference type="EMBL" id="FNAY01000008">
    <property type="protein sequence ID" value="SDF21196.1"/>
    <property type="molecule type" value="Genomic_DNA"/>
</dbReference>
<dbReference type="InterPro" id="IPR001343">
    <property type="entry name" value="Hemolysn_Ca-bd"/>
</dbReference>
<evidence type="ECO:0000313" key="4">
    <source>
        <dbReference type="Proteomes" id="UP000183812"/>
    </source>
</evidence>
<dbReference type="PANTHER" id="PTHR38340:SF1">
    <property type="entry name" value="S-LAYER PROTEIN"/>
    <property type="match status" value="1"/>
</dbReference>
<dbReference type="OrthoDB" id="7691430at2"/>
<dbReference type="InterPro" id="IPR011049">
    <property type="entry name" value="Serralysin-like_metalloprot_C"/>
</dbReference>
<comment type="subcellular location">
    <subcellularLocation>
        <location evidence="1">Secreted</location>
    </subcellularLocation>
</comment>
<dbReference type="Proteomes" id="UP000183812">
    <property type="component" value="Unassembled WGS sequence"/>
</dbReference>
<evidence type="ECO:0000256" key="1">
    <source>
        <dbReference type="ARBA" id="ARBA00004613"/>
    </source>
</evidence>
<gene>
    <name evidence="3" type="ORF">SAMN04244550_01853</name>
</gene>
<dbReference type="Pfam" id="PF00353">
    <property type="entry name" value="HemolysinCabind"/>
    <property type="match status" value="2"/>
</dbReference>
<dbReference type="AlphaFoldDB" id="A0A1G7J8J2"/>
<name>A0A1G7J8J2_RHOCA</name>
<dbReference type="InterPro" id="IPR050557">
    <property type="entry name" value="RTX_toxin/Mannuronan_C5-epim"/>
</dbReference>
<dbReference type="Gene3D" id="2.150.10.10">
    <property type="entry name" value="Serralysin-like metalloprotease, C-terminal"/>
    <property type="match status" value="2"/>
</dbReference>
<dbReference type="InterPro" id="IPR018511">
    <property type="entry name" value="Hemolysin-typ_Ca-bd_CS"/>
</dbReference>
<protein>
    <submittedName>
        <fullName evidence="3">Hemolysin-type calcium-binding repeat-containing protein</fullName>
    </submittedName>
</protein>
<reference evidence="3 4" key="1">
    <citation type="submission" date="2016-10" db="EMBL/GenBank/DDBJ databases">
        <authorList>
            <person name="de Groot N.N."/>
        </authorList>
    </citation>
    <scope>NUCLEOTIDE SEQUENCE [LARGE SCALE GENOMIC DNA]</scope>
    <source>
        <strain evidence="4">DSM 938 / 37b4</strain>
    </source>
</reference>
<dbReference type="PANTHER" id="PTHR38340">
    <property type="entry name" value="S-LAYER PROTEIN"/>
    <property type="match status" value="1"/>
</dbReference>
<organism evidence="3 4">
    <name type="scientific">Rhodobacter capsulatus</name>
    <name type="common">Rhodopseudomonas capsulata</name>
    <dbReference type="NCBI Taxonomy" id="1061"/>
    <lineage>
        <taxon>Bacteria</taxon>
        <taxon>Pseudomonadati</taxon>
        <taxon>Pseudomonadota</taxon>
        <taxon>Alphaproteobacteria</taxon>
        <taxon>Rhodobacterales</taxon>
        <taxon>Rhodobacter group</taxon>
        <taxon>Rhodobacter</taxon>
    </lineage>
</organism>
<dbReference type="GO" id="GO:0005576">
    <property type="term" value="C:extracellular region"/>
    <property type="evidence" value="ECO:0007669"/>
    <property type="project" value="UniProtKB-SubCell"/>
</dbReference>
<evidence type="ECO:0000313" key="3">
    <source>
        <dbReference type="EMBL" id="SDF21196.1"/>
    </source>
</evidence>